<dbReference type="AlphaFoldDB" id="A0A0E3W2U7"/>
<dbReference type="InterPro" id="IPR038460">
    <property type="entry name" value="AcetylCoA_hyd_C_sf"/>
</dbReference>
<dbReference type="InterPro" id="IPR023990">
    <property type="entry name" value="Butryl-CoA_acetate_CoA_Tfrase"/>
</dbReference>
<feature type="binding site" evidence="3">
    <location>
        <begin position="231"/>
        <end position="235"/>
    </location>
    <ligand>
        <name>CoA</name>
        <dbReference type="ChEBI" id="CHEBI:57287"/>
    </ligand>
</feature>
<feature type="active site" description="5-glutamyl coenzyme A thioester intermediate" evidence="3">
    <location>
        <position position="256"/>
    </location>
</feature>
<gene>
    <name evidence="6" type="ORF">805</name>
</gene>
<keyword evidence="3" id="KW-0276">Fatty acid metabolism</keyword>
<evidence type="ECO:0000259" key="5">
    <source>
        <dbReference type="Pfam" id="PF13336"/>
    </source>
</evidence>
<dbReference type="InterPro" id="IPR026888">
    <property type="entry name" value="AcetylCoA_hyd_C"/>
</dbReference>
<protein>
    <recommendedName>
        <fullName evidence="3">Probable butyrate:acetyl-CoA coenzyme A-transferase</fullName>
        <shortName evidence="3">Butyrate CoA-transferase</shortName>
        <ecNumber evidence="3">2.8.3.-</ecNumber>
    </recommendedName>
</protein>
<dbReference type="Gene3D" id="3.40.1080.10">
    <property type="entry name" value="Glutaconate Coenzyme A-transferase"/>
    <property type="match status" value="1"/>
</dbReference>
<dbReference type="PANTHER" id="PTHR21432:SF20">
    <property type="entry name" value="ACETYL-COA HYDROLASE"/>
    <property type="match status" value="1"/>
</dbReference>
<dbReference type="RefSeq" id="WP_046496082.1">
    <property type="nucleotide sequence ID" value="NZ_CGIH01000010.1"/>
</dbReference>
<feature type="domain" description="Acetyl-CoA hydrolase/transferase N-terminal" evidence="4">
    <location>
        <begin position="6"/>
        <end position="196"/>
    </location>
</feature>
<evidence type="ECO:0000313" key="7">
    <source>
        <dbReference type="Proteomes" id="UP000045545"/>
    </source>
</evidence>
<dbReference type="GO" id="GO:0008775">
    <property type="term" value="F:acetate CoA-transferase activity"/>
    <property type="evidence" value="ECO:0007669"/>
    <property type="project" value="InterPro"/>
</dbReference>
<proteinExistence type="inferred from homology"/>
<dbReference type="GO" id="GO:0016787">
    <property type="term" value="F:hydrolase activity"/>
    <property type="evidence" value="ECO:0007669"/>
    <property type="project" value="UniProtKB-KW"/>
</dbReference>
<comment type="subcellular location">
    <subcellularLocation>
        <location evidence="3">Cytoplasm</location>
    </subcellularLocation>
</comment>
<dbReference type="SUPFAM" id="SSF100950">
    <property type="entry name" value="NagB/RpiA/CoA transferase-like"/>
    <property type="match status" value="2"/>
</dbReference>
<keyword evidence="3" id="KW-0443">Lipid metabolism</keyword>
<dbReference type="OrthoDB" id="9801795at2"/>
<dbReference type="GO" id="GO:0005737">
    <property type="term" value="C:cytoplasm"/>
    <property type="evidence" value="ECO:0007669"/>
    <property type="project" value="UniProtKB-SubCell"/>
</dbReference>
<evidence type="ECO:0000256" key="2">
    <source>
        <dbReference type="ARBA" id="ARBA00022679"/>
    </source>
</evidence>
<dbReference type="GO" id="GO:0019605">
    <property type="term" value="P:butyrate metabolic process"/>
    <property type="evidence" value="ECO:0007669"/>
    <property type="project" value="UniProtKB-UniRule"/>
</dbReference>
<evidence type="ECO:0000256" key="1">
    <source>
        <dbReference type="ARBA" id="ARBA00009632"/>
    </source>
</evidence>
<feature type="binding site" evidence="3">
    <location>
        <position position="331"/>
    </location>
    <ligand>
        <name>CoA</name>
        <dbReference type="ChEBI" id="CHEBI:57287"/>
    </ligand>
</feature>
<dbReference type="Gene3D" id="3.30.750.70">
    <property type="entry name" value="4-hydroxybutyrate coenzyme like domains"/>
    <property type="match status" value="1"/>
</dbReference>
<organism evidence="6 7">
    <name type="scientific">Syntrophomonas zehnderi OL-4</name>
    <dbReference type="NCBI Taxonomy" id="690567"/>
    <lineage>
        <taxon>Bacteria</taxon>
        <taxon>Bacillati</taxon>
        <taxon>Bacillota</taxon>
        <taxon>Clostridia</taxon>
        <taxon>Eubacteriales</taxon>
        <taxon>Syntrophomonadaceae</taxon>
        <taxon>Syntrophomonas</taxon>
    </lineage>
</organism>
<dbReference type="HAMAP" id="MF_03228">
    <property type="entry name" value="But_CoA_trans"/>
    <property type="match status" value="1"/>
</dbReference>
<evidence type="ECO:0000256" key="3">
    <source>
        <dbReference type="HAMAP-Rule" id="MF_03228"/>
    </source>
</evidence>
<dbReference type="PANTHER" id="PTHR21432">
    <property type="entry name" value="ACETYL-COA HYDROLASE-RELATED"/>
    <property type="match status" value="1"/>
</dbReference>
<evidence type="ECO:0000313" key="6">
    <source>
        <dbReference type="EMBL" id="CFX21734.1"/>
    </source>
</evidence>
<dbReference type="Proteomes" id="UP000045545">
    <property type="component" value="Unassembled WGS sequence"/>
</dbReference>
<keyword evidence="7" id="KW-1185">Reference proteome</keyword>
<feature type="domain" description="Acetyl-CoA hydrolase/transferase C-terminal" evidence="5">
    <location>
        <begin position="290"/>
        <end position="446"/>
    </location>
</feature>
<dbReference type="InterPro" id="IPR003702">
    <property type="entry name" value="ActCoA_hydro_N"/>
</dbReference>
<keyword evidence="3" id="KW-0963">Cytoplasm</keyword>
<dbReference type="InterPro" id="IPR037171">
    <property type="entry name" value="NagB/RpiA_transferase-like"/>
</dbReference>
<comment type="similarity">
    <text evidence="1 3">Belongs to the acetyl-CoA hydrolase/transferase family.</text>
</comment>
<dbReference type="InterPro" id="IPR046433">
    <property type="entry name" value="ActCoA_hydro"/>
</dbReference>
<evidence type="ECO:0000259" key="4">
    <source>
        <dbReference type="Pfam" id="PF02550"/>
    </source>
</evidence>
<dbReference type="Pfam" id="PF13336">
    <property type="entry name" value="AcetylCoA_hyd_C"/>
    <property type="match status" value="1"/>
</dbReference>
<keyword evidence="6" id="KW-0378">Hydrolase</keyword>
<keyword evidence="2 3" id="KW-0808">Transferase</keyword>
<reference evidence="6 7" key="1">
    <citation type="submission" date="2015-03" db="EMBL/GenBank/DDBJ databases">
        <authorList>
            <person name="Murphy D."/>
        </authorList>
    </citation>
    <scope>NUCLEOTIDE SEQUENCE [LARGE SCALE GENOMIC DNA]</scope>
    <source>
        <strain evidence="6 7">OL-4</strain>
    </source>
</reference>
<comment type="function">
    <text evidence="3">Coenzyme A-transferase that converts butyrate to butyryl-CoA.</text>
</comment>
<comment type="catalytic activity">
    <reaction evidence="3">
        <text>butanoate + acetyl-CoA = butanoyl-CoA + acetate</text>
        <dbReference type="Rhea" id="RHEA:30071"/>
        <dbReference type="ChEBI" id="CHEBI:17968"/>
        <dbReference type="ChEBI" id="CHEBI:30089"/>
        <dbReference type="ChEBI" id="CHEBI:57288"/>
        <dbReference type="ChEBI" id="CHEBI:57371"/>
    </reaction>
</comment>
<accession>A0A0E3W2U7</accession>
<dbReference type="EC" id="2.8.3.-" evidence="3"/>
<dbReference type="Pfam" id="PF02550">
    <property type="entry name" value="AcetylCoA_hydro"/>
    <property type="match status" value="1"/>
</dbReference>
<dbReference type="GO" id="GO:0006083">
    <property type="term" value="P:acetate metabolic process"/>
    <property type="evidence" value="ECO:0007669"/>
    <property type="project" value="InterPro"/>
</dbReference>
<dbReference type="GO" id="GO:0006084">
    <property type="term" value="P:acetyl-CoA metabolic process"/>
    <property type="evidence" value="ECO:0007669"/>
    <property type="project" value="UniProtKB-UniRule"/>
</dbReference>
<comment type="pathway">
    <text evidence="3">Lipid metabolism; butanoate metabolism.</text>
</comment>
<sequence>MASDFQRMYKEKLRTADEAVKLVKSGDLIDYGMFNGKPIALDKALAARKDELKDVKVMGAVTIPPIPEVITRDPMGEVFTYNDQHFSALSRILQEKCQNVFYQPAMFGEVEQYLLEGRRDPQKMGTSARQFYMVQVAPMDKDGYFNWGMHNSSSYLMATLSDHCIVEVNNKIPYALGGVGERIHISQVTYVVEGDNTDLAELPVIEPTEVDQKIAANVLEYLRDGQCIQLGIGAMPNILGKMICDTDLKDLGGWTEMLVDAYKDIWESGKMTGIKKNIDPGRINYTFALGGKELYDWIDHNAAIASCNVGYVNHPRQVSLIDNMVSINQALQVDLYTQINAESSGFKQISGNGGMADFVMGAFWSNGGRSFICLPSTHTLKDGTVISRIVPTFAPGTITTVPRQMVNYIVTEYGCEAMKTAPTWLRAEKIISLAHPDFRDDLIKAAEKQKIWRRTNKIE</sequence>
<feature type="binding site" evidence="3">
    <location>
        <position position="354"/>
    </location>
    <ligand>
        <name>CoA</name>
        <dbReference type="ChEBI" id="CHEBI:57287"/>
    </ligand>
</feature>
<dbReference type="Gene3D" id="3.40.1080.20">
    <property type="entry name" value="Acetyl-CoA hydrolase/transferase C-terminal domain"/>
    <property type="match status" value="1"/>
</dbReference>
<dbReference type="EMBL" id="CGIH01000010">
    <property type="protein sequence ID" value="CFX21734.1"/>
    <property type="molecule type" value="Genomic_DNA"/>
</dbReference>
<dbReference type="UniPathway" id="UPA00863"/>
<dbReference type="STRING" id="690567.805"/>
<name>A0A0E3W2U7_9FIRM</name>